<dbReference type="InParanoid" id="A0A165CES3"/>
<dbReference type="AlphaFoldDB" id="A0A165CES3"/>
<name>A0A165CES3_9BASI</name>
<dbReference type="EMBL" id="KV424152">
    <property type="protein sequence ID" value="KZT50673.1"/>
    <property type="molecule type" value="Genomic_DNA"/>
</dbReference>
<gene>
    <name evidence="1" type="ORF">CALCODRAFT_170572</name>
</gene>
<organism evidence="1 2">
    <name type="scientific">Calocera cornea HHB12733</name>
    <dbReference type="NCBI Taxonomy" id="1353952"/>
    <lineage>
        <taxon>Eukaryota</taxon>
        <taxon>Fungi</taxon>
        <taxon>Dikarya</taxon>
        <taxon>Basidiomycota</taxon>
        <taxon>Agaricomycotina</taxon>
        <taxon>Dacrymycetes</taxon>
        <taxon>Dacrymycetales</taxon>
        <taxon>Dacrymycetaceae</taxon>
        <taxon>Calocera</taxon>
    </lineage>
</organism>
<sequence length="402" mass="44448">MDYPSYLNLVRPSSSPCPTNGLPPLLYQPLRMALCPTPNTTPKTFLFGHLWTILKATPLHAVPPHPEYDTLAPHFLILSISYRNPSISIYSAPLPIGPSAPGLLQSSALPDGYLRHFSMATPPHPPRPPSPTHTMPGLLIMEPLTIYILPPHNPIRIDNPPIRPLTVSRTHPPPPFPSPTLHLTTRLCMLRLCLPLPTASPTLLVPDHPSASPAPSFHPHPPPFHPLRTPFGRRHPSLAVCTIRTAPSPHTLSPRSCPTLLQTRPFLCLPQSRPIDFLHIIKAPLPPCKLLPHCLIGLRQPRLLRSHPPPSMRLPIQPSLHLRTFHLVCPLNLLHSLGPIPSGPSIPLFPYPWRVHLSQIVISCPVGRSVSPTSVPYPLPLIWTTIRPVVLSQTQPKLFVII</sequence>
<keyword evidence="2" id="KW-1185">Reference proteome</keyword>
<dbReference type="Proteomes" id="UP000076842">
    <property type="component" value="Unassembled WGS sequence"/>
</dbReference>
<reference evidence="1 2" key="1">
    <citation type="journal article" date="2016" name="Mol. Biol. Evol.">
        <title>Comparative Genomics of Early-Diverging Mushroom-Forming Fungi Provides Insights into the Origins of Lignocellulose Decay Capabilities.</title>
        <authorList>
            <person name="Nagy L.G."/>
            <person name="Riley R."/>
            <person name="Tritt A."/>
            <person name="Adam C."/>
            <person name="Daum C."/>
            <person name="Floudas D."/>
            <person name="Sun H."/>
            <person name="Yadav J.S."/>
            <person name="Pangilinan J."/>
            <person name="Larsson K.H."/>
            <person name="Matsuura K."/>
            <person name="Barry K."/>
            <person name="Labutti K."/>
            <person name="Kuo R."/>
            <person name="Ohm R.A."/>
            <person name="Bhattacharya S.S."/>
            <person name="Shirouzu T."/>
            <person name="Yoshinaga Y."/>
            <person name="Martin F.M."/>
            <person name="Grigoriev I.V."/>
            <person name="Hibbett D.S."/>
        </authorList>
    </citation>
    <scope>NUCLEOTIDE SEQUENCE [LARGE SCALE GENOMIC DNA]</scope>
    <source>
        <strain evidence="1 2">HHB12733</strain>
    </source>
</reference>
<evidence type="ECO:0000313" key="2">
    <source>
        <dbReference type="Proteomes" id="UP000076842"/>
    </source>
</evidence>
<evidence type="ECO:0000313" key="1">
    <source>
        <dbReference type="EMBL" id="KZT50673.1"/>
    </source>
</evidence>
<protein>
    <submittedName>
        <fullName evidence="1">Uncharacterized protein</fullName>
    </submittedName>
</protein>
<accession>A0A165CES3</accession>
<proteinExistence type="predicted"/>